<dbReference type="CDD" id="cd07185">
    <property type="entry name" value="OmpA_C-like"/>
    <property type="match status" value="1"/>
</dbReference>
<dbReference type="Pfam" id="PF00691">
    <property type="entry name" value="OmpA"/>
    <property type="match status" value="1"/>
</dbReference>
<dbReference type="PROSITE" id="PS51123">
    <property type="entry name" value="OMPA_2"/>
    <property type="match status" value="1"/>
</dbReference>
<comment type="subcellular location">
    <subcellularLocation>
        <location evidence="1">Cell outer membrane</location>
    </subcellularLocation>
</comment>
<evidence type="ECO:0000256" key="4">
    <source>
        <dbReference type="PROSITE-ProRule" id="PRU00473"/>
    </source>
</evidence>
<dbReference type="OrthoDB" id="9792021at2"/>
<feature type="domain" description="OmpA-like" evidence="5">
    <location>
        <begin position="217"/>
        <end position="335"/>
    </location>
</feature>
<dbReference type="PANTHER" id="PTHR30329:SF21">
    <property type="entry name" value="LIPOPROTEIN YIAD-RELATED"/>
    <property type="match status" value="1"/>
</dbReference>
<keyword evidence="3" id="KW-0998">Cell outer membrane</keyword>
<dbReference type="SUPFAM" id="SSF103088">
    <property type="entry name" value="OmpA-like"/>
    <property type="match status" value="1"/>
</dbReference>
<dbReference type="GO" id="GO:0009279">
    <property type="term" value="C:cell outer membrane"/>
    <property type="evidence" value="ECO:0007669"/>
    <property type="project" value="UniProtKB-SubCell"/>
</dbReference>
<gene>
    <name evidence="6" type="ORF">FPZ52_10005</name>
</gene>
<dbReference type="InterPro" id="IPR006664">
    <property type="entry name" value="OMP_bac"/>
</dbReference>
<keyword evidence="7" id="KW-1185">Reference proteome</keyword>
<dbReference type="Proteomes" id="UP000318483">
    <property type="component" value="Chromosome"/>
</dbReference>
<protein>
    <submittedName>
        <fullName evidence="6">OmpA family protein</fullName>
    </submittedName>
</protein>
<dbReference type="InterPro" id="IPR006665">
    <property type="entry name" value="OmpA-like"/>
</dbReference>
<dbReference type="PANTHER" id="PTHR30329">
    <property type="entry name" value="STATOR ELEMENT OF FLAGELLAR MOTOR COMPLEX"/>
    <property type="match status" value="1"/>
</dbReference>
<proteinExistence type="predicted"/>
<dbReference type="AlphaFoldDB" id="A0A5B8J658"/>
<organism evidence="6 7">
    <name type="scientific">Qingshengfaniella alkalisoli</name>
    <dbReference type="NCBI Taxonomy" id="2599296"/>
    <lineage>
        <taxon>Bacteria</taxon>
        <taxon>Pseudomonadati</taxon>
        <taxon>Pseudomonadota</taxon>
        <taxon>Alphaproteobacteria</taxon>
        <taxon>Rhodobacterales</taxon>
        <taxon>Paracoccaceae</taxon>
        <taxon>Qingshengfaniella</taxon>
    </lineage>
</organism>
<evidence type="ECO:0000256" key="3">
    <source>
        <dbReference type="ARBA" id="ARBA00023237"/>
    </source>
</evidence>
<dbReference type="EMBL" id="CP042261">
    <property type="protein sequence ID" value="QDY69917.1"/>
    <property type="molecule type" value="Genomic_DNA"/>
</dbReference>
<dbReference type="PRINTS" id="PR01021">
    <property type="entry name" value="OMPADOMAIN"/>
</dbReference>
<evidence type="ECO:0000313" key="6">
    <source>
        <dbReference type="EMBL" id="QDY69917.1"/>
    </source>
</evidence>
<evidence type="ECO:0000259" key="5">
    <source>
        <dbReference type="PROSITE" id="PS51123"/>
    </source>
</evidence>
<dbReference type="InterPro" id="IPR050330">
    <property type="entry name" value="Bact_OuterMem_StrucFunc"/>
</dbReference>
<dbReference type="InterPro" id="IPR036737">
    <property type="entry name" value="OmpA-like_sf"/>
</dbReference>
<evidence type="ECO:0000256" key="2">
    <source>
        <dbReference type="ARBA" id="ARBA00023136"/>
    </source>
</evidence>
<reference evidence="6 7" key="1">
    <citation type="submission" date="2019-07" db="EMBL/GenBank/DDBJ databases">
        <title>Litoreibacter alkalisoli sp. nov., isolated from saline-alkaline soil.</title>
        <authorList>
            <person name="Wang S."/>
            <person name="Xu L."/>
            <person name="Xing Y.-T."/>
            <person name="Sun J.-Q."/>
        </authorList>
    </citation>
    <scope>NUCLEOTIDE SEQUENCE [LARGE SCALE GENOMIC DNA]</scope>
    <source>
        <strain evidence="6 7">LN3S51</strain>
    </source>
</reference>
<keyword evidence="2 4" id="KW-0472">Membrane</keyword>
<dbReference type="Gene3D" id="3.30.1330.60">
    <property type="entry name" value="OmpA-like domain"/>
    <property type="match status" value="1"/>
</dbReference>
<dbReference type="KEGG" id="lit:FPZ52_10005"/>
<evidence type="ECO:0000313" key="7">
    <source>
        <dbReference type="Proteomes" id="UP000318483"/>
    </source>
</evidence>
<name>A0A5B8J658_9RHOB</name>
<sequence>MIRPAPFTSGSECSLSRSITTGWQPDRIMRQAIIIALMLSAPAIHAMPAPPKGSTLGDQRTDPSGLYSIATGPTLAGHPPETMAMTGVRTRQVSTIPSGDANLATLLNYFRQAYENDGLTMAYQCADIDCGGFDFRDSRDVLPPPEMYVDLGNFMYASFASTDSETLAELILSTDGALNYIHISEIIGQTDTQLDPAREYPKQPSDPWTADNLLAALRDHGHVALAGLTFQSGASRLTNGTPQIVMALADALKQTPSLQIALVGHTDSVGSADGNQSLSRNRAQTVANLLTSELGVNSAQITVGGVGFFSPIASNATDEGRDRNRRVEAVLLGGLD</sequence>
<accession>A0A5B8J658</accession>
<evidence type="ECO:0000256" key="1">
    <source>
        <dbReference type="ARBA" id="ARBA00004442"/>
    </source>
</evidence>